<evidence type="ECO:0000256" key="4">
    <source>
        <dbReference type="ARBA" id="ARBA00023163"/>
    </source>
</evidence>
<accession>A0ABW6SBW0</accession>
<keyword evidence="8" id="KW-1185">Reference proteome</keyword>
<dbReference type="PROSITE" id="PS50977">
    <property type="entry name" value="HTH_TETR_2"/>
    <property type="match status" value="1"/>
</dbReference>
<dbReference type="SUPFAM" id="SSF48498">
    <property type="entry name" value="Tetracyclin repressor-like, C-terminal domain"/>
    <property type="match status" value="1"/>
</dbReference>
<dbReference type="InterPro" id="IPR050109">
    <property type="entry name" value="HTH-type_TetR-like_transc_reg"/>
</dbReference>
<dbReference type="InterPro" id="IPR036271">
    <property type="entry name" value="Tet_transcr_reg_TetR-rel_C_sf"/>
</dbReference>
<protein>
    <submittedName>
        <fullName evidence="7">TetR/AcrR family transcriptional regulator</fullName>
    </submittedName>
</protein>
<dbReference type="Pfam" id="PF13977">
    <property type="entry name" value="TetR_C_6"/>
    <property type="match status" value="1"/>
</dbReference>
<keyword evidence="3 5" id="KW-0238">DNA-binding</keyword>
<keyword evidence="2" id="KW-0805">Transcription regulation</keyword>
<dbReference type="PANTHER" id="PTHR30055">
    <property type="entry name" value="HTH-TYPE TRANSCRIPTIONAL REGULATOR RUTR"/>
    <property type="match status" value="1"/>
</dbReference>
<dbReference type="InterPro" id="IPR009057">
    <property type="entry name" value="Homeodomain-like_sf"/>
</dbReference>
<gene>
    <name evidence="7" type="ORF">ACFYXQ_39035</name>
</gene>
<dbReference type="RefSeq" id="WP_387406544.1">
    <property type="nucleotide sequence ID" value="NZ_JBIAQY010000021.1"/>
</dbReference>
<evidence type="ECO:0000313" key="7">
    <source>
        <dbReference type="EMBL" id="MFF3573768.1"/>
    </source>
</evidence>
<keyword evidence="1" id="KW-0678">Repressor</keyword>
<evidence type="ECO:0000256" key="5">
    <source>
        <dbReference type="PROSITE-ProRule" id="PRU00335"/>
    </source>
</evidence>
<comment type="caution">
    <text evidence="7">The sequence shown here is derived from an EMBL/GenBank/DDBJ whole genome shotgun (WGS) entry which is preliminary data.</text>
</comment>
<dbReference type="PRINTS" id="PR00455">
    <property type="entry name" value="HTHTETR"/>
</dbReference>
<dbReference type="Gene3D" id="1.10.357.10">
    <property type="entry name" value="Tetracycline Repressor, domain 2"/>
    <property type="match status" value="1"/>
</dbReference>
<dbReference type="InterPro" id="IPR039538">
    <property type="entry name" value="BetI_C"/>
</dbReference>
<dbReference type="Proteomes" id="UP001601992">
    <property type="component" value="Unassembled WGS sequence"/>
</dbReference>
<organism evidence="7 8">
    <name type="scientific">Nocardia jiangxiensis</name>
    <dbReference type="NCBI Taxonomy" id="282685"/>
    <lineage>
        <taxon>Bacteria</taxon>
        <taxon>Bacillati</taxon>
        <taxon>Actinomycetota</taxon>
        <taxon>Actinomycetes</taxon>
        <taxon>Mycobacteriales</taxon>
        <taxon>Nocardiaceae</taxon>
        <taxon>Nocardia</taxon>
    </lineage>
</organism>
<feature type="DNA-binding region" description="H-T-H motif" evidence="5">
    <location>
        <begin position="33"/>
        <end position="52"/>
    </location>
</feature>
<feature type="domain" description="HTH tetR-type" evidence="6">
    <location>
        <begin position="10"/>
        <end position="70"/>
    </location>
</feature>
<proteinExistence type="predicted"/>
<evidence type="ECO:0000256" key="1">
    <source>
        <dbReference type="ARBA" id="ARBA00022491"/>
    </source>
</evidence>
<dbReference type="EMBL" id="JBIAQY010000021">
    <property type="protein sequence ID" value="MFF3573768.1"/>
    <property type="molecule type" value="Genomic_DNA"/>
</dbReference>
<evidence type="ECO:0000256" key="2">
    <source>
        <dbReference type="ARBA" id="ARBA00023015"/>
    </source>
</evidence>
<reference evidence="7 8" key="1">
    <citation type="submission" date="2024-10" db="EMBL/GenBank/DDBJ databases">
        <title>The Natural Products Discovery Center: Release of the First 8490 Sequenced Strains for Exploring Actinobacteria Biosynthetic Diversity.</title>
        <authorList>
            <person name="Kalkreuter E."/>
            <person name="Kautsar S.A."/>
            <person name="Yang D."/>
            <person name="Bader C.D."/>
            <person name="Teijaro C.N."/>
            <person name="Fluegel L."/>
            <person name="Davis C.M."/>
            <person name="Simpson J.R."/>
            <person name="Lauterbach L."/>
            <person name="Steele A.D."/>
            <person name="Gui C."/>
            <person name="Meng S."/>
            <person name="Li G."/>
            <person name="Viehrig K."/>
            <person name="Ye F."/>
            <person name="Su P."/>
            <person name="Kiefer A.F."/>
            <person name="Nichols A."/>
            <person name="Cepeda A.J."/>
            <person name="Yan W."/>
            <person name="Fan B."/>
            <person name="Jiang Y."/>
            <person name="Adhikari A."/>
            <person name="Zheng C.-J."/>
            <person name="Schuster L."/>
            <person name="Cowan T.M."/>
            <person name="Smanski M.J."/>
            <person name="Chevrette M.G."/>
            <person name="De Carvalho L.P.S."/>
            <person name="Shen B."/>
        </authorList>
    </citation>
    <scope>NUCLEOTIDE SEQUENCE [LARGE SCALE GENOMIC DNA]</scope>
    <source>
        <strain evidence="7 8">NPDC002593</strain>
    </source>
</reference>
<dbReference type="SUPFAM" id="SSF46689">
    <property type="entry name" value="Homeodomain-like"/>
    <property type="match status" value="1"/>
</dbReference>
<dbReference type="PANTHER" id="PTHR30055:SF229">
    <property type="entry name" value="HTH-TYPE TRANSCRIPTIONAL REPRESSOR RV1474C"/>
    <property type="match status" value="1"/>
</dbReference>
<keyword evidence="4" id="KW-0804">Transcription</keyword>
<sequence>MPRLSEKTRAQRRQHILTSAWSCFSRGGFHTTSMDQVIAATGMSARAVYRYFGSKDEIIYATVDEGLSRVRGIFLALLDRDPSPTPAETLTLVVAELRSRTNNPDYDMTRIALQTWAEALRDPVLQKRARALYLETLGHIAELARRWRDEGHIPPYSDTNAVAATLFSLMHGLIVMHHLVDDVPSDALRNGLSLLGAAVVGPYTLPATPAREASP</sequence>
<dbReference type="InterPro" id="IPR001647">
    <property type="entry name" value="HTH_TetR"/>
</dbReference>
<evidence type="ECO:0000313" key="8">
    <source>
        <dbReference type="Proteomes" id="UP001601992"/>
    </source>
</evidence>
<evidence type="ECO:0000256" key="3">
    <source>
        <dbReference type="ARBA" id="ARBA00023125"/>
    </source>
</evidence>
<name>A0ABW6SBW0_9NOCA</name>
<dbReference type="Pfam" id="PF00440">
    <property type="entry name" value="TetR_N"/>
    <property type="match status" value="1"/>
</dbReference>
<evidence type="ECO:0000259" key="6">
    <source>
        <dbReference type="PROSITE" id="PS50977"/>
    </source>
</evidence>